<sequence>MPELDEYLYALAWNNNTSVVVITLIFYEYVLQFEKEVTFVWERQWSMMTYLYLVVRYFGILIAIISACWGGLFYIPEAPYVRIVSISYSTETSFAHRENGIGYGMFLFIQWSLSVYFCLGEVILIWRLYALYNQSKPILYVLLVLFIPIVALYIAVDIYLWSRPSAISIQEVIITPNIKYCAAFFHIGPMPAIYTSIPVICYDIFLVVLAIAALGKHLKERKELRMKPNTYVIVIVQYHVIYFVLNLTNQIFMAILWADLSTAVMNLVLMFNDTAPFIIVPRLIISIWEAHANDNCVHVSTTFQDCLCWTSPPTLEEHELDLRE</sequence>
<feature type="transmembrane region" description="Helical" evidence="1">
    <location>
        <begin position="192"/>
        <end position="214"/>
    </location>
</feature>
<dbReference type="GeneID" id="64603084"/>
<dbReference type="RefSeq" id="XP_041161005.1">
    <property type="nucleotide sequence ID" value="XM_041309320.1"/>
</dbReference>
<comment type="caution">
    <text evidence="3">The sequence shown here is derived from an EMBL/GenBank/DDBJ whole genome shotgun (WGS) entry which is preliminary data.</text>
</comment>
<evidence type="ECO:0000313" key="4">
    <source>
        <dbReference type="Proteomes" id="UP000719766"/>
    </source>
</evidence>
<feature type="transmembrane region" description="Helical" evidence="1">
    <location>
        <begin position="101"/>
        <end position="126"/>
    </location>
</feature>
<dbReference type="Proteomes" id="UP000719766">
    <property type="component" value="Unassembled WGS sequence"/>
</dbReference>
<evidence type="ECO:0000259" key="2">
    <source>
        <dbReference type="Pfam" id="PF20151"/>
    </source>
</evidence>
<accession>A0A9P7DJ63</accession>
<evidence type="ECO:0000313" key="3">
    <source>
        <dbReference type="EMBL" id="KAG1795053.1"/>
    </source>
</evidence>
<organism evidence="3 4">
    <name type="scientific">Suillus plorans</name>
    <dbReference type="NCBI Taxonomy" id="116603"/>
    <lineage>
        <taxon>Eukaryota</taxon>
        <taxon>Fungi</taxon>
        <taxon>Dikarya</taxon>
        <taxon>Basidiomycota</taxon>
        <taxon>Agaricomycotina</taxon>
        <taxon>Agaricomycetes</taxon>
        <taxon>Agaricomycetidae</taxon>
        <taxon>Boletales</taxon>
        <taxon>Suillineae</taxon>
        <taxon>Suillaceae</taxon>
        <taxon>Suillus</taxon>
    </lineage>
</organism>
<evidence type="ECO:0000256" key="1">
    <source>
        <dbReference type="SAM" id="Phobius"/>
    </source>
</evidence>
<keyword evidence="1" id="KW-0812">Transmembrane</keyword>
<keyword evidence="1" id="KW-1133">Transmembrane helix</keyword>
<dbReference type="EMBL" id="JABBWE010000023">
    <property type="protein sequence ID" value="KAG1795053.1"/>
    <property type="molecule type" value="Genomic_DNA"/>
</dbReference>
<keyword evidence="1" id="KW-0472">Membrane</keyword>
<gene>
    <name evidence="3" type="ORF">HD556DRAFT_1526804</name>
</gene>
<dbReference type="InterPro" id="IPR045340">
    <property type="entry name" value="DUF6533"/>
</dbReference>
<keyword evidence="4" id="KW-1185">Reference proteome</keyword>
<proteinExistence type="predicted"/>
<dbReference type="AlphaFoldDB" id="A0A9P7DJ63"/>
<feature type="transmembrane region" description="Helical" evidence="1">
    <location>
        <begin position="138"/>
        <end position="161"/>
    </location>
</feature>
<feature type="domain" description="DUF6533" evidence="2">
    <location>
        <begin position="18"/>
        <end position="61"/>
    </location>
</feature>
<name>A0A9P7DJ63_9AGAM</name>
<protein>
    <recommendedName>
        <fullName evidence="2">DUF6533 domain-containing protein</fullName>
    </recommendedName>
</protein>
<dbReference type="OrthoDB" id="3349377at2759"/>
<feature type="transmembrane region" description="Helical" evidence="1">
    <location>
        <begin position="12"/>
        <end position="30"/>
    </location>
</feature>
<dbReference type="Pfam" id="PF20151">
    <property type="entry name" value="DUF6533"/>
    <property type="match status" value="1"/>
</dbReference>
<feature type="transmembrane region" description="Helical" evidence="1">
    <location>
        <begin position="50"/>
        <end position="75"/>
    </location>
</feature>
<reference evidence="3" key="1">
    <citation type="journal article" date="2020" name="New Phytol.">
        <title>Comparative genomics reveals dynamic genome evolution in host specialist ectomycorrhizal fungi.</title>
        <authorList>
            <person name="Lofgren L.A."/>
            <person name="Nguyen N.H."/>
            <person name="Vilgalys R."/>
            <person name="Ruytinx J."/>
            <person name="Liao H.L."/>
            <person name="Branco S."/>
            <person name="Kuo A."/>
            <person name="LaButti K."/>
            <person name="Lipzen A."/>
            <person name="Andreopoulos W."/>
            <person name="Pangilinan J."/>
            <person name="Riley R."/>
            <person name="Hundley H."/>
            <person name="Na H."/>
            <person name="Barry K."/>
            <person name="Grigoriev I.V."/>
            <person name="Stajich J.E."/>
            <person name="Kennedy P.G."/>
        </authorList>
    </citation>
    <scope>NUCLEOTIDE SEQUENCE</scope>
    <source>
        <strain evidence="3">S12</strain>
    </source>
</reference>